<keyword evidence="2" id="KW-0472">Membrane</keyword>
<sequence>MIVTKEKRSSFDNNYTSGSRCRQEERGKETGFTLLELVLATLIASLVIGILSVALTFSLRVWEREQNRETSEAPSMVELLKWQLACIDLVDIRSEGESHPLFQGEENSIAFATDFSVKALSKGAPVVVRYVYSPGEKKLYYAEIPLDPYHPEPIEAFLNMEPSGGGKQWPVFYSVEMTHFELKYEKAEEQDANSRPANSNIPDIIEITWMGEKDSVSFISRVRPNSFFPKTTRQDGLEDSSSFE</sequence>
<name>A0A9W6CY26_9BACT</name>
<keyword evidence="2" id="KW-0812">Transmembrane</keyword>
<feature type="compositionally biased region" description="Polar residues" evidence="1">
    <location>
        <begin position="11"/>
        <end position="20"/>
    </location>
</feature>
<keyword evidence="4" id="KW-1185">Reference proteome</keyword>
<evidence type="ECO:0000313" key="4">
    <source>
        <dbReference type="Proteomes" id="UP001144372"/>
    </source>
</evidence>
<keyword evidence="2" id="KW-1133">Transmembrane helix</keyword>
<feature type="transmembrane region" description="Helical" evidence="2">
    <location>
        <begin position="37"/>
        <end position="59"/>
    </location>
</feature>
<dbReference type="RefSeq" id="WP_281794174.1">
    <property type="nucleotide sequence ID" value="NZ_BSDR01000001.1"/>
</dbReference>
<accession>A0A9W6CY26</accession>
<dbReference type="AlphaFoldDB" id="A0A9W6CY26"/>
<evidence type="ECO:0000256" key="1">
    <source>
        <dbReference type="SAM" id="MobiDB-lite"/>
    </source>
</evidence>
<dbReference type="Proteomes" id="UP001144372">
    <property type="component" value="Unassembled WGS sequence"/>
</dbReference>
<evidence type="ECO:0000256" key="2">
    <source>
        <dbReference type="SAM" id="Phobius"/>
    </source>
</evidence>
<feature type="compositionally biased region" description="Basic and acidic residues" evidence="1">
    <location>
        <begin position="1"/>
        <end position="10"/>
    </location>
</feature>
<evidence type="ECO:0008006" key="5">
    <source>
        <dbReference type="Google" id="ProtNLM"/>
    </source>
</evidence>
<comment type="caution">
    <text evidence="3">The sequence shown here is derived from an EMBL/GenBank/DDBJ whole genome shotgun (WGS) entry which is preliminary data.</text>
</comment>
<reference evidence="3" key="1">
    <citation type="submission" date="2022-12" db="EMBL/GenBank/DDBJ databases">
        <title>Reference genome sequencing for broad-spectrum identification of bacterial and archaeal isolates by mass spectrometry.</title>
        <authorList>
            <person name="Sekiguchi Y."/>
            <person name="Tourlousse D.M."/>
        </authorList>
    </citation>
    <scope>NUCLEOTIDE SEQUENCE</scope>
    <source>
        <strain evidence="3">ASRB1</strain>
    </source>
</reference>
<evidence type="ECO:0000313" key="3">
    <source>
        <dbReference type="EMBL" id="GLI34769.1"/>
    </source>
</evidence>
<dbReference type="EMBL" id="BSDR01000001">
    <property type="protein sequence ID" value="GLI34769.1"/>
    <property type="molecule type" value="Genomic_DNA"/>
</dbReference>
<proteinExistence type="predicted"/>
<protein>
    <recommendedName>
        <fullName evidence="5">Prepilin-type N-terminal cleavage/methylation domain-containing protein</fullName>
    </recommendedName>
</protein>
<gene>
    <name evidence="3" type="ORF">DAMNIGENAA_22020</name>
</gene>
<feature type="region of interest" description="Disordered" evidence="1">
    <location>
        <begin position="1"/>
        <end position="22"/>
    </location>
</feature>
<organism evidence="3 4">
    <name type="scientific">Desulforhabdus amnigena</name>
    <dbReference type="NCBI Taxonomy" id="40218"/>
    <lineage>
        <taxon>Bacteria</taxon>
        <taxon>Pseudomonadati</taxon>
        <taxon>Thermodesulfobacteriota</taxon>
        <taxon>Syntrophobacteria</taxon>
        <taxon>Syntrophobacterales</taxon>
        <taxon>Syntrophobacteraceae</taxon>
        <taxon>Desulforhabdus</taxon>
    </lineage>
</organism>